<dbReference type="PANTHER" id="PTHR15430:SF1">
    <property type="entry name" value="GLOMULIN"/>
    <property type="match status" value="1"/>
</dbReference>
<organism evidence="1 2">
    <name type="scientific">Tulasnella calospora MUT 4182</name>
    <dbReference type="NCBI Taxonomy" id="1051891"/>
    <lineage>
        <taxon>Eukaryota</taxon>
        <taxon>Fungi</taxon>
        <taxon>Dikarya</taxon>
        <taxon>Basidiomycota</taxon>
        <taxon>Agaricomycotina</taxon>
        <taxon>Agaricomycetes</taxon>
        <taxon>Cantharellales</taxon>
        <taxon>Tulasnellaceae</taxon>
        <taxon>Tulasnella</taxon>
    </lineage>
</organism>
<gene>
    <name evidence="1" type="ORF">M407DRAFT_121374</name>
</gene>
<dbReference type="InterPro" id="IPR013877">
    <property type="entry name" value="YAP-bd/ALF4/Glomulin"/>
</dbReference>
<dbReference type="SUPFAM" id="SSF48371">
    <property type="entry name" value="ARM repeat"/>
    <property type="match status" value="1"/>
</dbReference>
<proteinExistence type="predicted"/>
<dbReference type="GO" id="GO:0005737">
    <property type="term" value="C:cytoplasm"/>
    <property type="evidence" value="ECO:0007669"/>
    <property type="project" value="TreeGrafter"/>
</dbReference>
<dbReference type="HOGENOM" id="CLU_486667_0_0_1"/>
<dbReference type="OrthoDB" id="5396786at2759"/>
<dbReference type="Proteomes" id="UP000054248">
    <property type="component" value="Unassembled WGS sequence"/>
</dbReference>
<dbReference type="PANTHER" id="PTHR15430">
    <property type="entry name" value="GLOMULIN"/>
    <property type="match status" value="1"/>
</dbReference>
<evidence type="ECO:0000313" key="2">
    <source>
        <dbReference type="Proteomes" id="UP000054248"/>
    </source>
</evidence>
<dbReference type="STRING" id="1051891.A0A0C3QSE1"/>
<sequence>MEILENVLKRASGGDDGAEELFCLLMDCGRPKEIVIALDEALGNFTHQSTADSPQDEEDEDEDVTKLCLLVQGYTLVLPRMVPRRVKAEETVNSMLTAIRTAANVSFLPTETQEAEAYLSSTLQLLSNSMEWCAKDSSSSPELYKEICRQHLHSTLEIATHHVNAYISFQAFQQFYPRQATPVSRRIDLSSVENARQVLQEALLLSDSLGDSIERRLTSIESAGHGDALAAFILLAHDFQHTPPPESLDKTVATTVACLTSGLVADEALAWVLRCLHSGLGTIAEGVVCSLSSALAQVASLSSDPVIRQVAFQCLTDLLSRTSPVLSRQLLEELVAECPFPQMRTAAVSLFRTLLLTALESEEPSPLASPASLPLISVILRHDPPDALKQPFLVMSRARGSVRLVDALGLYYIVLIRDSENRTGVRDSAYGAMVKETFIDPLKGALTRWEAEQNDESNELALELFSIRTALERVDSALAKLRFQTSE</sequence>
<accession>A0A0C3QSE1</accession>
<keyword evidence="2" id="KW-1185">Reference proteome</keyword>
<dbReference type="Pfam" id="PF08568">
    <property type="entry name" value="Kinetochor_Ybp2"/>
    <property type="match status" value="1"/>
</dbReference>
<evidence type="ECO:0000313" key="1">
    <source>
        <dbReference type="EMBL" id="KIO31841.1"/>
    </source>
</evidence>
<dbReference type="InterPro" id="IPR016024">
    <property type="entry name" value="ARM-type_fold"/>
</dbReference>
<name>A0A0C3QSE1_9AGAM</name>
<protein>
    <submittedName>
        <fullName evidence="1">Uncharacterized protein</fullName>
    </submittedName>
</protein>
<reference evidence="2" key="2">
    <citation type="submission" date="2015-01" db="EMBL/GenBank/DDBJ databases">
        <title>Evolutionary Origins and Diversification of the Mycorrhizal Mutualists.</title>
        <authorList>
            <consortium name="DOE Joint Genome Institute"/>
            <consortium name="Mycorrhizal Genomics Consortium"/>
            <person name="Kohler A."/>
            <person name="Kuo A."/>
            <person name="Nagy L.G."/>
            <person name="Floudas D."/>
            <person name="Copeland A."/>
            <person name="Barry K.W."/>
            <person name="Cichocki N."/>
            <person name="Veneault-Fourrey C."/>
            <person name="LaButti K."/>
            <person name="Lindquist E.A."/>
            <person name="Lipzen A."/>
            <person name="Lundell T."/>
            <person name="Morin E."/>
            <person name="Murat C."/>
            <person name="Riley R."/>
            <person name="Ohm R."/>
            <person name="Sun H."/>
            <person name="Tunlid A."/>
            <person name="Henrissat B."/>
            <person name="Grigoriev I.V."/>
            <person name="Hibbett D.S."/>
            <person name="Martin F."/>
        </authorList>
    </citation>
    <scope>NUCLEOTIDE SEQUENCE [LARGE SCALE GENOMIC DNA]</scope>
    <source>
        <strain evidence="2">MUT 4182</strain>
    </source>
</reference>
<dbReference type="EMBL" id="KN822959">
    <property type="protein sequence ID" value="KIO31841.1"/>
    <property type="molecule type" value="Genomic_DNA"/>
</dbReference>
<reference evidence="1 2" key="1">
    <citation type="submission" date="2014-04" db="EMBL/GenBank/DDBJ databases">
        <authorList>
            <consortium name="DOE Joint Genome Institute"/>
            <person name="Kuo A."/>
            <person name="Girlanda M."/>
            <person name="Perotto S."/>
            <person name="Kohler A."/>
            <person name="Nagy L.G."/>
            <person name="Floudas D."/>
            <person name="Copeland A."/>
            <person name="Barry K.W."/>
            <person name="Cichocki N."/>
            <person name="Veneault-Fourrey C."/>
            <person name="LaButti K."/>
            <person name="Lindquist E.A."/>
            <person name="Lipzen A."/>
            <person name="Lundell T."/>
            <person name="Morin E."/>
            <person name="Murat C."/>
            <person name="Sun H."/>
            <person name="Tunlid A."/>
            <person name="Henrissat B."/>
            <person name="Grigoriev I.V."/>
            <person name="Hibbett D.S."/>
            <person name="Martin F."/>
            <person name="Nordberg H.P."/>
            <person name="Cantor M.N."/>
            <person name="Hua S.X."/>
        </authorList>
    </citation>
    <scope>NUCLEOTIDE SEQUENCE [LARGE SCALE GENOMIC DNA]</scope>
    <source>
        <strain evidence="1 2">MUT 4182</strain>
    </source>
</reference>
<dbReference type="GO" id="GO:0055105">
    <property type="term" value="F:ubiquitin-protein transferase inhibitor activity"/>
    <property type="evidence" value="ECO:0007669"/>
    <property type="project" value="TreeGrafter"/>
</dbReference>
<dbReference type="AlphaFoldDB" id="A0A0C3QSE1"/>
<dbReference type="InterPro" id="IPR019516">
    <property type="entry name" value="Glomulin/ALF4"/>
</dbReference>